<reference evidence="1" key="1">
    <citation type="submission" date="2018-05" db="EMBL/GenBank/DDBJ databases">
        <authorList>
            <person name="Lanie J.A."/>
            <person name="Ng W.-L."/>
            <person name="Kazmierczak K.M."/>
            <person name="Andrzejewski T.M."/>
            <person name="Davidsen T.M."/>
            <person name="Wayne K.J."/>
            <person name="Tettelin H."/>
            <person name="Glass J.I."/>
            <person name="Rusch D."/>
            <person name="Podicherti R."/>
            <person name="Tsui H.-C.T."/>
            <person name="Winkler M.E."/>
        </authorList>
    </citation>
    <scope>NUCLEOTIDE SEQUENCE</scope>
</reference>
<accession>A0A381XZ57</accession>
<evidence type="ECO:0000313" key="1">
    <source>
        <dbReference type="EMBL" id="SVA70079.1"/>
    </source>
</evidence>
<proteinExistence type="predicted"/>
<gene>
    <name evidence="1" type="ORF">METZ01_LOCUS122933</name>
</gene>
<dbReference type="EMBL" id="UINC01016922">
    <property type="protein sequence ID" value="SVA70079.1"/>
    <property type="molecule type" value="Genomic_DNA"/>
</dbReference>
<organism evidence="1">
    <name type="scientific">marine metagenome</name>
    <dbReference type="NCBI Taxonomy" id="408172"/>
    <lineage>
        <taxon>unclassified sequences</taxon>
        <taxon>metagenomes</taxon>
        <taxon>ecological metagenomes</taxon>
    </lineage>
</organism>
<feature type="non-terminal residue" evidence="1">
    <location>
        <position position="1"/>
    </location>
</feature>
<dbReference type="AlphaFoldDB" id="A0A381XZ57"/>
<name>A0A381XZ57_9ZZZZ</name>
<sequence>QESWEPRCSLVYPQQMELKYKYKDTRSRVEKRIISTDQKMRFSIDSWKVYPITPKQLWEENDTANQTLSKRIKGLWPNDIFDLFTRSCANEIDSICKENKIKGYVWSINKPIMKCIHLNRLWGVDNVYSKFDLNKHVAIREDKIPEGHQYKSHPNVEGNKFIGKKINVEDFSRL</sequence>
<protein>
    <submittedName>
        <fullName evidence="1">Uncharacterized protein</fullName>
    </submittedName>
</protein>